<keyword evidence="3" id="KW-1185">Reference proteome</keyword>
<evidence type="ECO:0008006" key="4">
    <source>
        <dbReference type="Google" id="ProtNLM"/>
    </source>
</evidence>
<name>A0ABX7ALR2_9BACI</name>
<protein>
    <recommendedName>
        <fullName evidence="4">DpnD/PcfM-like protein</fullName>
    </recommendedName>
</protein>
<dbReference type="Proteomes" id="UP000596049">
    <property type="component" value="Chromosome"/>
</dbReference>
<evidence type="ECO:0000256" key="1">
    <source>
        <dbReference type="SAM" id="MobiDB-lite"/>
    </source>
</evidence>
<organism evidence="2 3">
    <name type="scientific">Lysinibacillus agricola</name>
    <dbReference type="NCBI Taxonomy" id="2590012"/>
    <lineage>
        <taxon>Bacteria</taxon>
        <taxon>Bacillati</taxon>
        <taxon>Bacillota</taxon>
        <taxon>Bacilli</taxon>
        <taxon>Bacillales</taxon>
        <taxon>Bacillaceae</taxon>
        <taxon>Lysinibacillus</taxon>
    </lineage>
</organism>
<feature type="compositionally biased region" description="Basic and acidic residues" evidence="1">
    <location>
        <begin position="43"/>
        <end position="56"/>
    </location>
</feature>
<sequence length="56" mass="6739">MKFEVQYEQKSTRIMIVEADSLEEAEKKAFDGEYEDDWEEDSSEFRILDIKESENQ</sequence>
<evidence type="ECO:0000313" key="3">
    <source>
        <dbReference type="Proteomes" id="UP000596049"/>
    </source>
</evidence>
<proteinExistence type="predicted"/>
<dbReference type="EMBL" id="CP067341">
    <property type="protein sequence ID" value="QQP10843.1"/>
    <property type="molecule type" value="Genomic_DNA"/>
</dbReference>
<feature type="region of interest" description="Disordered" evidence="1">
    <location>
        <begin position="32"/>
        <end position="56"/>
    </location>
</feature>
<evidence type="ECO:0000313" key="2">
    <source>
        <dbReference type="EMBL" id="QQP10843.1"/>
    </source>
</evidence>
<dbReference type="RefSeq" id="WP_158003047.1">
    <property type="nucleotide sequence ID" value="NZ_CP067341.1"/>
</dbReference>
<feature type="compositionally biased region" description="Acidic residues" evidence="1">
    <location>
        <begin position="32"/>
        <end position="42"/>
    </location>
</feature>
<reference evidence="2 3" key="1">
    <citation type="submission" date="2020-01" db="EMBL/GenBank/DDBJ databases">
        <authorList>
            <person name="Liu G."/>
            <person name="Liu B."/>
        </authorList>
    </citation>
    <scope>NUCLEOTIDE SEQUENCE [LARGE SCALE GENOMIC DNA]</scope>
    <source>
        <strain evidence="2 3">FJAT-51161</strain>
    </source>
</reference>
<accession>A0ABX7ALR2</accession>
<gene>
    <name evidence="2" type="ORF">FJQ98_16485</name>
</gene>